<gene>
    <name evidence="2" type="ORF">U0070_023741</name>
</gene>
<evidence type="ECO:0000256" key="1">
    <source>
        <dbReference type="SAM" id="Phobius"/>
    </source>
</evidence>
<evidence type="ECO:0000313" key="2">
    <source>
        <dbReference type="EMBL" id="KAK7803431.1"/>
    </source>
</evidence>
<keyword evidence="3" id="KW-1185">Reference proteome</keyword>
<reference evidence="2 3" key="1">
    <citation type="journal article" date="2023" name="bioRxiv">
        <title>Conserved and derived expression patterns and positive selection on dental genes reveal complex evolutionary context of ever-growing rodent molars.</title>
        <authorList>
            <person name="Calamari Z.T."/>
            <person name="Song A."/>
            <person name="Cohen E."/>
            <person name="Akter M."/>
            <person name="Roy R.D."/>
            <person name="Hallikas O."/>
            <person name="Christensen M.M."/>
            <person name="Li P."/>
            <person name="Marangoni P."/>
            <person name="Jernvall J."/>
            <person name="Klein O.D."/>
        </authorList>
    </citation>
    <scope>NUCLEOTIDE SEQUENCE [LARGE SCALE GENOMIC DNA]</scope>
    <source>
        <strain evidence="2">V071</strain>
    </source>
</reference>
<accession>A0AAW0HNZ0</accession>
<feature type="transmembrane region" description="Helical" evidence="1">
    <location>
        <begin position="126"/>
        <end position="147"/>
    </location>
</feature>
<evidence type="ECO:0000313" key="3">
    <source>
        <dbReference type="Proteomes" id="UP001488838"/>
    </source>
</evidence>
<sequence>MFSYALKQCNGSRGHQTIFTRMMVEMEGWNTVVDAHRVSAYSKVGTFACDKAGVVGLGLQERFPIPRSFPHSHYSGNSAGNYVEDPYDVGSVYNGYAFSSLSTYLTPSKQASNAEMAPSLTAVRPGLLLALAVLYTHATALALAAILKKMPGSQGSQECRHCLYSHHGLQTILRIY</sequence>
<dbReference type="EMBL" id="JBBHLL010000419">
    <property type="protein sequence ID" value="KAK7803431.1"/>
    <property type="molecule type" value="Genomic_DNA"/>
</dbReference>
<keyword evidence="1" id="KW-0812">Transmembrane</keyword>
<protein>
    <submittedName>
        <fullName evidence="2">Uncharacterized protein</fullName>
    </submittedName>
</protein>
<organism evidence="2 3">
    <name type="scientific">Myodes glareolus</name>
    <name type="common">Bank vole</name>
    <name type="synonym">Clethrionomys glareolus</name>
    <dbReference type="NCBI Taxonomy" id="447135"/>
    <lineage>
        <taxon>Eukaryota</taxon>
        <taxon>Metazoa</taxon>
        <taxon>Chordata</taxon>
        <taxon>Craniata</taxon>
        <taxon>Vertebrata</taxon>
        <taxon>Euteleostomi</taxon>
        <taxon>Mammalia</taxon>
        <taxon>Eutheria</taxon>
        <taxon>Euarchontoglires</taxon>
        <taxon>Glires</taxon>
        <taxon>Rodentia</taxon>
        <taxon>Myomorpha</taxon>
        <taxon>Muroidea</taxon>
        <taxon>Cricetidae</taxon>
        <taxon>Arvicolinae</taxon>
        <taxon>Myodes</taxon>
    </lineage>
</organism>
<dbReference type="AlphaFoldDB" id="A0AAW0HNZ0"/>
<proteinExistence type="predicted"/>
<dbReference type="Proteomes" id="UP001488838">
    <property type="component" value="Unassembled WGS sequence"/>
</dbReference>
<keyword evidence="1" id="KW-1133">Transmembrane helix</keyword>
<keyword evidence="1" id="KW-0472">Membrane</keyword>
<comment type="caution">
    <text evidence="2">The sequence shown here is derived from an EMBL/GenBank/DDBJ whole genome shotgun (WGS) entry which is preliminary data.</text>
</comment>
<name>A0AAW0HNZ0_MYOGA</name>